<dbReference type="RefSeq" id="WP_380231645.1">
    <property type="nucleotide sequence ID" value="NZ_JBHSVH010000002.1"/>
</dbReference>
<keyword evidence="5" id="KW-0092">Biotin</keyword>
<evidence type="ECO:0000256" key="2">
    <source>
        <dbReference type="ARBA" id="ARBA00006297"/>
    </source>
</evidence>
<keyword evidence="4" id="KW-0732">Signal</keyword>
<keyword evidence="8" id="KW-1185">Reference proteome</keyword>
<dbReference type="Pfam" id="PF01382">
    <property type="entry name" value="Avidin"/>
    <property type="match status" value="1"/>
</dbReference>
<dbReference type="PROSITE" id="PS51326">
    <property type="entry name" value="AVIDIN_2"/>
    <property type="match status" value="1"/>
</dbReference>
<dbReference type="InterPro" id="IPR005469">
    <property type="entry name" value="Avidin"/>
</dbReference>
<evidence type="ECO:0000256" key="6">
    <source>
        <dbReference type="SAM" id="MobiDB-lite"/>
    </source>
</evidence>
<evidence type="ECO:0000256" key="3">
    <source>
        <dbReference type="ARBA" id="ARBA00022525"/>
    </source>
</evidence>
<comment type="caution">
    <text evidence="7">The sequence shown here is derived from an EMBL/GenBank/DDBJ whole genome shotgun (WGS) entry which is preliminary data.</text>
</comment>
<dbReference type="InterPro" id="IPR005468">
    <property type="entry name" value="Avidin/str"/>
</dbReference>
<evidence type="ECO:0000256" key="4">
    <source>
        <dbReference type="ARBA" id="ARBA00022729"/>
    </source>
</evidence>
<sequence>MSIAGDWYNEFGSHMRLTEDPSGGLTGTYVSGAGHAAGSYPLTGRRGAPAGAGGGTALGWTVAWQNEQGGAGSVTSWSGQYLPDRETLSATWLLTRPSAADGVWESTVIGQDIFQRSPFSADDVAKHTGSGRPHSHPQSPAGGAAA</sequence>
<dbReference type="Proteomes" id="UP001596435">
    <property type="component" value="Unassembled WGS sequence"/>
</dbReference>
<evidence type="ECO:0000313" key="8">
    <source>
        <dbReference type="Proteomes" id="UP001596435"/>
    </source>
</evidence>
<dbReference type="PRINTS" id="PR00709">
    <property type="entry name" value="AVIDIN"/>
</dbReference>
<gene>
    <name evidence="7" type="ORF">ACFQMG_20185</name>
</gene>
<name>A0ABW2FZD4_9ACTN</name>
<dbReference type="PANTHER" id="PTHR34399:SF6">
    <property type="entry name" value="AVIDIN-LIKE"/>
    <property type="match status" value="1"/>
</dbReference>
<accession>A0ABW2FZD4</accession>
<dbReference type="EMBL" id="JBHTAJ010000037">
    <property type="protein sequence ID" value="MFC7181875.1"/>
    <property type="molecule type" value="Genomic_DNA"/>
</dbReference>
<keyword evidence="3" id="KW-0964">Secreted</keyword>
<dbReference type="InterPro" id="IPR051764">
    <property type="entry name" value="Avidin/Streptavidin-rel"/>
</dbReference>
<comment type="subcellular location">
    <subcellularLocation>
        <location evidence="1">Secreted</location>
    </subcellularLocation>
</comment>
<dbReference type="SUPFAM" id="SSF50876">
    <property type="entry name" value="Avidin/streptavidin"/>
    <property type="match status" value="1"/>
</dbReference>
<evidence type="ECO:0000256" key="1">
    <source>
        <dbReference type="ARBA" id="ARBA00004613"/>
    </source>
</evidence>
<dbReference type="PANTHER" id="PTHR34399">
    <property type="entry name" value="AVIDIN-RELATED"/>
    <property type="match status" value="1"/>
</dbReference>
<proteinExistence type="inferred from homology"/>
<dbReference type="Gene3D" id="2.40.128.30">
    <property type="entry name" value="Avidin-like"/>
    <property type="match status" value="1"/>
</dbReference>
<evidence type="ECO:0000256" key="5">
    <source>
        <dbReference type="ARBA" id="ARBA00023267"/>
    </source>
</evidence>
<organism evidence="7 8">
    <name type="scientific">Kitasatospora paranensis</name>
    <dbReference type="NCBI Taxonomy" id="258053"/>
    <lineage>
        <taxon>Bacteria</taxon>
        <taxon>Bacillati</taxon>
        <taxon>Actinomycetota</taxon>
        <taxon>Actinomycetes</taxon>
        <taxon>Kitasatosporales</taxon>
        <taxon>Streptomycetaceae</taxon>
        <taxon>Kitasatospora</taxon>
    </lineage>
</organism>
<evidence type="ECO:0000313" key="7">
    <source>
        <dbReference type="EMBL" id="MFC7181875.1"/>
    </source>
</evidence>
<dbReference type="InterPro" id="IPR036896">
    <property type="entry name" value="Avidin-like_sf"/>
</dbReference>
<reference evidence="8" key="1">
    <citation type="journal article" date="2019" name="Int. J. Syst. Evol. Microbiol.">
        <title>The Global Catalogue of Microorganisms (GCM) 10K type strain sequencing project: providing services to taxonomists for standard genome sequencing and annotation.</title>
        <authorList>
            <consortium name="The Broad Institute Genomics Platform"/>
            <consortium name="The Broad Institute Genome Sequencing Center for Infectious Disease"/>
            <person name="Wu L."/>
            <person name="Ma J."/>
        </authorList>
    </citation>
    <scope>NUCLEOTIDE SEQUENCE [LARGE SCALE GENOMIC DNA]</scope>
    <source>
        <strain evidence="8">CGMCC 1.12859</strain>
    </source>
</reference>
<feature type="region of interest" description="Disordered" evidence="6">
    <location>
        <begin position="120"/>
        <end position="146"/>
    </location>
</feature>
<comment type="similarity">
    <text evidence="2">Belongs to the avidin/streptavidin family.</text>
</comment>
<protein>
    <submittedName>
        <fullName evidence="7">Avidin/streptavidin family protein</fullName>
    </submittedName>
</protein>